<proteinExistence type="predicted"/>
<feature type="compositionally biased region" description="Pro residues" evidence="1">
    <location>
        <begin position="9"/>
        <end position="22"/>
    </location>
</feature>
<comment type="caution">
    <text evidence="2">The sequence shown here is derived from an EMBL/GenBank/DDBJ whole genome shotgun (WGS) entry which is preliminary data.</text>
</comment>
<dbReference type="EMBL" id="BPQB01000144">
    <property type="protein sequence ID" value="GJF00284.1"/>
    <property type="molecule type" value="Genomic_DNA"/>
</dbReference>
<sequence length="86" mass="9865">MRHPLGVFPHPPHTFPQAPRRPNPVGIPRRLSSLPTRSLGTNYAREFPNKWLRWPSLSYATKSQAVRRRLLGKAGDIFPLQAPWLC</sequence>
<protein>
    <submittedName>
        <fullName evidence="2">Uncharacterized protein</fullName>
    </submittedName>
</protein>
<name>A0A9P3GSH7_9APHY</name>
<evidence type="ECO:0000313" key="2">
    <source>
        <dbReference type="EMBL" id="GJF00284.1"/>
    </source>
</evidence>
<dbReference type="Proteomes" id="UP000703269">
    <property type="component" value="Unassembled WGS sequence"/>
</dbReference>
<organism evidence="2 3">
    <name type="scientific">Phanerochaete sordida</name>
    <dbReference type="NCBI Taxonomy" id="48140"/>
    <lineage>
        <taxon>Eukaryota</taxon>
        <taxon>Fungi</taxon>
        <taxon>Dikarya</taxon>
        <taxon>Basidiomycota</taxon>
        <taxon>Agaricomycotina</taxon>
        <taxon>Agaricomycetes</taxon>
        <taxon>Polyporales</taxon>
        <taxon>Phanerochaetaceae</taxon>
        <taxon>Phanerochaete</taxon>
    </lineage>
</organism>
<accession>A0A9P3GSH7</accession>
<gene>
    <name evidence="2" type="ORF">PsYK624_165680</name>
</gene>
<evidence type="ECO:0000256" key="1">
    <source>
        <dbReference type="SAM" id="MobiDB-lite"/>
    </source>
</evidence>
<evidence type="ECO:0000313" key="3">
    <source>
        <dbReference type="Proteomes" id="UP000703269"/>
    </source>
</evidence>
<dbReference type="AlphaFoldDB" id="A0A9P3GSH7"/>
<feature type="region of interest" description="Disordered" evidence="1">
    <location>
        <begin position="1"/>
        <end position="33"/>
    </location>
</feature>
<keyword evidence="3" id="KW-1185">Reference proteome</keyword>
<reference evidence="2 3" key="1">
    <citation type="submission" date="2021-08" db="EMBL/GenBank/DDBJ databases">
        <title>Draft Genome Sequence of Phanerochaete sordida strain YK-624.</title>
        <authorList>
            <person name="Mori T."/>
            <person name="Dohra H."/>
            <person name="Suzuki T."/>
            <person name="Kawagishi H."/>
            <person name="Hirai H."/>
        </authorList>
    </citation>
    <scope>NUCLEOTIDE SEQUENCE [LARGE SCALE GENOMIC DNA]</scope>
    <source>
        <strain evidence="2 3">YK-624</strain>
    </source>
</reference>